<evidence type="ECO:0000313" key="2">
    <source>
        <dbReference type="Proteomes" id="UP001165960"/>
    </source>
</evidence>
<comment type="caution">
    <text evidence="1">The sequence shown here is derived from an EMBL/GenBank/DDBJ whole genome shotgun (WGS) entry which is preliminary data.</text>
</comment>
<reference evidence="1" key="1">
    <citation type="submission" date="2022-04" db="EMBL/GenBank/DDBJ databases">
        <title>Genome of the entomopathogenic fungus Entomophthora muscae.</title>
        <authorList>
            <person name="Elya C."/>
            <person name="Lovett B.R."/>
            <person name="Lee E."/>
            <person name="Macias A.M."/>
            <person name="Hajek A.E."/>
            <person name="De Bivort B.L."/>
            <person name="Kasson M.T."/>
            <person name="De Fine Licht H.H."/>
            <person name="Stajich J.E."/>
        </authorList>
    </citation>
    <scope>NUCLEOTIDE SEQUENCE</scope>
    <source>
        <strain evidence="1">Berkeley</strain>
    </source>
</reference>
<dbReference type="EMBL" id="QTSX02004534">
    <property type="protein sequence ID" value="KAJ9064100.1"/>
    <property type="molecule type" value="Genomic_DNA"/>
</dbReference>
<accession>A0ACC2SP81</accession>
<keyword evidence="2" id="KW-1185">Reference proteome</keyword>
<organism evidence="1 2">
    <name type="scientific">Entomophthora muscae</name>
    <dbReference type="NCBI Taxonomy" id="34485"/>
    <lineage>
        <taxon>Eukaryota</taxon>
        <taxon>Fungi</taxon>
        <taxon>Fungi incertae sedis</taxon>
        <taxon>Zoopagomycota</taxon>
        <taxon>Entomophthoromycotina</taxon>
        <taxon>Entomophthoromycetes</taxon>
        <taxon>Entomophthorales</taxon>
        <taxon>Entomophthoraceae</taxon>
        <taxon>Entomophthora</taxon>
    </lineage>
</organism>
<gene>
    <name evidence="1" type="primary">YOP1_4</name>
    <name evidence="1" type="ORF">DSO57_1033905</name>
</gene>
<evidence type="ECO:0000313" key="1">
    <source>
        <dbReference type="EMBL" id="KAJ9064100.1"/>
    </source>
</evidence>
<dbReference type="Proteomes" id="UP001165960">
    <property type="component" value="Unassembled WGS sequence"/>
</dbReference>
<protein>
    <submittedName>
        <fullName evidence="1">ER membrane protein DP1/Yop1</fullName>
    </submittedName>
</protein>
<name>A0ACC2SP81_9FUNG</name>
<proteinExistence type="predicted"/>
<sequence length="236" mass="27273">MHLLKIYEACGWRIIRKSRGKHDKTLVQCKLNLSQVRNPTPFHTDKQYLVYARIRKLYSLYPTLDIFNHHLSLDKMDKVQYYESQLDENLSTFPILKKLEAATTVPKTYMFLGVFVVVFFSLLFDIGGSFYTNLIGWAFPAYYSFQALEDKENKDYSQWIGYWSIFGFLTFLESATEVLNYLIPFTFLSSLFSFYGFFSPAIVAPSTPIASLSVLYTPNLLLLSTILLIPTAHSLP</sequence>